<proteinExistence type="predicted"/>
<sequence length="288" mass="32364">MNDTSITGLVRTAPKSPYWRAITAESTLAAQQVAAAGPALDDLDPARIGSFYAAFFPLSIGYERMAKIALHVDTKITTGDFISTKTMRTDIGHRLNELFDRVAVVCERRGYKLARPAEPIHEAILSILTEFATTGRYNHLDTLGSSTVTSKDAEYEWDQRVLPLLTEKHLKARMKETMLRKAAFLGAVIEAGKDDFTALVIHHDVSGEIHTDLHTMELVRDLYRSMNPWGRMYALQLGRWLAEVLHALSNDALKSARARDHVPYLIEFFGPLTASDSLLRTRRHLMRS</sequence>
<evidence type="ECO:0000313" key="2">
    <source>
        <dbReference type="Proteomes" id="UP000683310"/>
    </source>
</evidence>
<reference evidence="1 2" key="1">
    <citation type="submission" date="2021-04" db="EMBL/GenBank/DDBJ databases">
        <title>Nocardia tengchongensis.</title>
        <authorList>
            <person name="Zhuang k."/>
            <person name="Ran Y."/>
            <person name="Li W."/>
        </authorList>
    </citation>
    <scope>NUCLEOTIDE SEQUENCE [LARGE SCALE GENOMIC DNA]</scope>
    <source>
        <strain evidence="1 2">CFH S0057</strain>
    </source>
</reference>
<evidence type="ECO:0000313" key="1">
    <source>
        <dbReference type="EMBL" id="QVI20915.1"/>
    </source>
</evidence>
<protein>
    <submittedName>
        <fullName evidence="1">Uncharacterized protein</fullName>
    </submittedName>
</protein>
<gene>
    <name evidence="1" type="ORF">KHQ06_33355</name>
</gene>
<organism evidence="1 2">
    <name type="scientific">Nocardia tengchongensis</name>
    <dbReference type="NCBI Taxonomy" id="2055889"/>
    <lineage>
        <taxon>Bacteria</taxon>
        <taxon>Bacillati</taxon>
        <taxon>Actinomycetota</taxon>
        <taxon>Actinomycetes</taxon>
        <taxon>Mycobacteriales</taxon>
        <taxon>Nocardiaceae</taxon>
        <taxon>Nocardia</taxon>
    </lineage>
</organism>
<name>A0ABX8CLY8_9NOCA</name>
<dbReference type="Proteomes" id="UP000683310">
    <property type="component" value="Chromosome"/>
</dbReference>
<dbReference type="EMBL" id="CP074371">
    <property type="protein sequence ID" value="QVI20915.1"/>
    <property type="molecule type" value="Genomic_DNA"/>
</dbReference>
<accession>A0ABX8CLY8</accession>
<keyword evidence="2" id="KW-1185">Reference proteome</keyword>